<dbReference type="SMART" id="SM00345">
    <property type="entry name" value="HTH_GNTR"/>
    <property type="match status" value="1"/>
</dbReference>
<dbReference type="Proteomes" id="UP000242469">
    <property type="component" value="Unassembled WGS sequence"/>
</dbReference>
<accession>A0A1H4CXD0</accession>
<dbReference type="SMART" id="SM00895">
    <property type="entry name" value="FCD"/>
    <property type="match status" value="1"/>
</dbReference>
<dbReference type="STRING" id="1122198.SAMN02745729_105193"/>
<dbReference type="InterPro" id="IPR036388">
    <property type="entry name" value="WH-like_DNA-bd_sf"/>
</dbReference>
<sequence length="257" mass="29508">MSYQRVKQPKISDVIMQQLETMILEGTLKPGQRLPPERELAKQFDVSRPSLREAMQKLAARGLLNSRQGGGTFVSEEIGGSLSDPLLELFRTHPESQYDLLEFRHALEGVSAYYAALRSTAADKLEIQARFDELQQFHEQKSFDREVAADVEFHLAIAAATHNVVLLHMMRALFTLLRQHIWDNLEQIYPKHDMRGRIHDQHYLLLQAILAGDPETARQAAHDHLAYVEEVLLERGREQTRLERALRRANLSHEDAT</sequence>
<dbReference type="PROSITE" id="PS50949">
    <property type="entry name" value="HTH_GNTR"/>
    <property type="match status" value="1"/>
</dbReference>
<name>A0A1H4CXD0_9GAMM</name>
<evidence type="ECO:0000313" key="9">
    <source>
        <dbReference type="Proteomes" id="UP000242469"/>
    </source>
</evidence>
<protein>
    <recommendedName>
        <fullName evidence="6">Pyruvate dehydrogenase complex repressor</fullName>
    </recommendedName>
</protein>
<dbReference type="Pfam" id="PF07729">
    <property type="entry name" value="FCD"/>
    <property type="match status" value="1"/>
</dbReference>
<keyword evidence="3" id="KW-0238">DNA-binding</keyword>
<dbReference type="InterPro" id="IPR000524">
    <property type="entry name" value="Tscrpt_reg_HTH_GntR"/>
</dbReference>
<keyword evidence="4" id="KW-0804">Transcription</keyword>
<dbReference type="FunFam" id="1.10.10.10:FF:000048">
    <property type="entry name" value="Pyruvate dehydrogenase complex transcriptional repressor"/>
    <property type="match status" value="1"/>
</dbReference>
<dbReference type="OrthoDB" id="5450856at2"/>
<evidence type="ECO:0000256" key="1">
    <source>
        <dbReference type="ARBA" id="ARBA00022491"/>
    </source>
</evidence>
<evidence type="ECO:0000313" key="8">
    <source>
        <dbReference type="EMBL" id="SEA65024.1"/>
    </source>
</evidence>
<dbReference type="AlphaFoldDB" id="A0A1H4CXD0"/>
<evidence type="ECO:0000256" key="3">
    <source>
        <dbReference type="ARBA" id="ARBA00023125"/>
    </source>
</evidence>
<keyword evidence="1" id="KW-0678">Repressor</keyword>
<dbReference type="PRINTS" id="PR00035">
    <property type="entry name" value="HTHGNTR"/>
</dbReference>
<reference evidence="9" key="1">
    <citation type="submission" date="2016-10" db="EMBL/GenBank/DDBJ databases">
        <authorList>
            <person name="Varghese N."/>
            <person name="Submissions S."/>
        </authorList>
    </citation>
    <scope>NUCLEOTIDE SEQUENCE [LARGE SCALE GENOMIC DNA]</scope>
    <source>
        <strain evidence="9">DSM 11526</strain>
    </source>
</reference>
<feature type="domain" description="HTH gntR-type" evidence="7">
    <location>
        <begin position="9"/>
        <end position="77"/>
    </location>
</feature>
<dbReference type="InterPro" id="IPR011711">
    <property type="entry name" value="GntR_C"/>
</dbReference>
<keyword evidence="9" id="KW-1185">Reference proteome</keyword>
<gene>
    <name evidence="8" type="ORF">SAMN02745729_105193</name>
</gene>
<dbReference type="Pfam" id="PF00392">
    <property type="entry name" value="GntR"/>
    <property type="match status" value="1"/>
</dbReference>
<dbReference type="PANTHER" id="PTHR43537">
    <property type="entry name" value="TRANSCRIPTIONAL REGULATOR, GNTR FAMILY"/>
    <property type="match status" value="1"/>
</dbReference>
<dbReference type="Gene3D" id="1.20.120.530">
    <property type="entry name" value="GntR ligand-binding domain-like"/>
    <property type="match status" value="1"/>
</dbReference>
<dbReference type="GO" id="GO:0003677">
    <property type="term" value="F:DNA binding"/>
    <property type="evidence" value="ECO:0007669"/>
    <property type="project" value="UniProtKB-KW"/>
</dbReference>
<dbReference type="CDD" id="cd07377">
    <property type="entry name" value="WHTH_GntR"/>
    <property type="match status" value="1"/>
</dbReference>
<dbReference type="PANTHER" id="PTHR43537:SF34">
    <property type="entry name" value="PYRUVATE DEHYDROGENASE COMPLEX REPRESSOR"/>
    <property type="match status" value="1"/>
</dbReference>
<dbReference type="GO" id="GO:0003700">
    <property type="term" value="F:DNA-binding transcription factor activity"/>
    <property type="evidence" value="ECO:0007669"/>
    <property type="project" value="InterPro"/>
</dbReference>
<keyword evidence="2" id="KW-0805">Transcription regulation</keyword>
<organism evidence="8 9">
    <name type="scientific">Marinobacterium iners DSM 11526</name>
    <dbReference type="NCBI Taxonomy" id="1122198"/>
    <lineage>
        <taxon>Bacteria</taxon>
        <taxon>Pseudomonadati</taxon>
        <taxon>Pseudomonadota</taxon>
        <taxon>Gammaproteobacteria</taxon>
        <taxon>Oceanospirillales</taxon>
        <taxon>Oceanospirillaceae</taxon>
        <taxon>Marinobacterium</taxon>
    </lineage>
</organism>
<dbReference type="SUPFAM" id="SSF48008">
    <property type="entry name" value="GntR ligand-binding domain-like"/>
    <property type="match status" value="1"/>
</dbReference>
<dbReference type="NCBIfam" id="NF007001">
    <property type="entry name" value="PRK09464.1"/>
    <property type="match status" value="1"/>
</dbReference>
<evidence type="ECO:0000256" key="5">
    <source>
        <dbReference type="ARBA" id="ARBA00037357"/>
    </source>
</evidence>
<dbReference type="InterPro" id="IPR008920">
    <property type="entry name" value="TF_FadR/GntR_C"/>
</dbReference>
<proteinExistence type="predicted"/>
<evidence type="ECO:0000259" key="7">
    <source>
        <dbReference type="PROSITE" id="PS50949"/>
    </source>
</evidence>
<evidence type="ECO:0000256" key="2">
    <source>
        <dbReference type="ARBA" id="ARBA00023015"/>
    </source>
</evidence>
<evidence type="ECO:0000256" key="6">
    <source>
        <dbReference type="ARBA" id="ARBA00039592"/>
    </source>
</evidence>
<dbReference type="EMBL" id="FNRJ01000005">
    <property type="protein sequence ID" value="SEA65024.1"/>
    <property type="molecule type" value="Genomic_DNA"/>
</dbReference>
<evidence type="ECO:0000256" key="4">
    <source>
        <dbReference type="ARBA" id="ARBA00023163"/>
    </source>
</evidence>
<dbReference type="SUPFAM" id="SSF46785">
    <property type="entry name" value="Winged helix' DNA-binding domain"/>
    <property type="match status" value="1"/>
</dbReference>
<dbReference type="Gene3D" id="1.10.10.10">
    <property type="entry name" value="Winged helix-like DNA-binding domain superfamily/Winged helix DNA-binding domain"/>
    <property type="match status" value="1"/>
</dbReference>
<comment type="function">
    <text evidence="5">Transcriptional repressor for the pyruvate dehydrogenase complex genes aceEF and lpd.</text>
</comment>
<dbReference type="InterPro" id="IPR036390">
    <property type="entry name" value="WH_DNA-bd_sf"/>
</dbReference>
<dbReference type="RefSeq" id="WP_091825631.1">
    <property type="nucleotide sequence ID" value="NZ_FNRJ01000005.1"/>
</dbReference>